<evidence type="ECO:0000256" key="1">
    <source>
        <dbReference type="SAM" id="MobiDB-lite"/>
    </source>
</evidence>
<dbReference type="InterPro" id="IPR036104">
    <property type="entry name" value="BFN_sf"/>
</dbReference>
<dbReference type="PROSITE" id="PS51658">
    <property type="entry name" value="BFN"/>
    <property type="match status" value="1"/>
</dbReference>
<organism evidence="3 4">
    <name type="scientific">Corynebacterium glutamicum</name>
    <name type="common">Brevibacterium saccharolyticum</name>
    <dbReference type="NCBI Taxonomy" id="1718"/>
    <lineage>
        <taxon>Bacteria</taxon>
        <taxon>Bacillati</taxon>
        <taxon>Actinomycetota</taxon>
        <taxon>Actinomycetes</taxon>
        <taxon>Mycobacteriales</taxon>
        <taxon>Corynebacteriaceae</taxon>
        <taxon>Corynebacterium</taxon>
    </lineage>
</organism>
<evidence type="ECO:0000313" key="3">
    <source>
        <dbReference type="EMBL" id="OKX84175.1"/>
    </source>
</evidence>
<dbReference type="RefSeq" id="WP_003856250.1">
    <property type="nucleotide sequence ID" value="NZ_JAAOYN010000001.1"/>
</dbReference>
<feature type="compositionally biased region" description="Acidic residues" evidence="1">
    <location>
        <begin position="193"/>
        <end position="203"/>
    </location>
</feature>
<dbReference type="SUPFAM" id="SSF103256">
    <property type="entry name" value="Hypothetical protein TM0160"/>
    <property type="match status" value="1"/>
</dbReference>
<protein>
    <recommendedName>
        <fullName evidence="2">BFN domain-containing protein</fullName>
    </recommendedName>
</protein>
<proteinExistence type="predicted"/>
<dbReference type="Pfam" id="PF02577">
    <property type="entry name" value="BFN_dom"/>
    <property type="match status" value="1"/>
</dbReference>
<name>A0AB36IEH9_CORGT</name>
<dbReference type="Proteomes" id="UP000186091">
    <property type="component" value="Unassembled WGS sequence"/>
</dbReference>
<feature type="domain" description="BFN" evidence="2">
    <location>
        <begin position="3"/>
        <end position="131"/>
    </location>
</feature>
<dbReference type="AlphaFoldDB" id="A0AB36IEH9"/>
<reference evidence="3 4" key="1">
    <citation type="submission" date="2015-12" db="EMBL/GenBank/DDBJ databases">
        <title>Genome sequence of Corynebacterium AS 1.542.</title>
        <authorList>
            <person name="Yang J."/>
            <person name="Yang S."/>
        </authorList>
    </citation>
    <scope>NUCLEOTIDE SEQUENCE [LARGE SCALE GENOMIC DNA]</scope>
    <source>
        <strain evidence="3 4">AS 1.542</strain>
    </source>
</reference>
<comment type="caution">
    <text evidence="3">The sequence shown here is derived from an EMBL/GenBank/DDBJ whole genome shotgun (WGS) entry which is preliminary data.</text>
</comment>
<dbReference type="EMBL" id="LOQT01000011">
    <property type="protein sequence ID" value="OKX84175.1"/>
    <property type="molecule type" value="Genomic_DNA"/>
</dbReference>
<dbReference type="Gene3D" id="3.10.690.10">
    <property type="entry name" value="Bifunctional nuclease domain"/>
    <property type="match status" value="1"/>
</dbReference>
<sequence>MSFVELEFHGIHTMEPDGFTCALFRWDEGNRILPIWIDVDDALKIQAYLAGFNPRRPTAHELLAEAFQRLTPWVASLQIVSHFEGVYMATITTSEDEQFDARPSDVIMLSQLLEVPISIDEEILQQTAFYINDEDMESIFDIVIDSSKASGHPDGESASGDAQADADFQQLMQSLGVFEDDLFSAPDSPGDGLDGDFGEEGPSSEEKPENS</sequence>
<evidence type="ECO:0000313" key="4">
    <source>
        <dbReference type="Proteomes" id="UP000186091"/>
    </source>
</evidence>
<accession>A0AB36IEH9</accession>
<feature type="region of interest" description="Disordered" evidence="1">
    <location>
        <begin position="179"/>
        <end position="211"/>
    </location>
</feature>
<gene>
    <name evidence="3" type="ORF">AUP69_02865</name>
</gene>
<evidence type="ECO:0000259" key="2">
    <source>
        <dbReference type="PROSITE" id="PS51658"/>
    </source>
</evidence>
<dbReference type="InterPro" id="IPR003729">
    <property type="entry name" value="Bi_nuclease_dom"/>
</dbReference>
<dbReference type="GO" id="GO:0004518">
    <property type="term" value="F:nuclease activity"/>
    <property type="evidence" value="ECO:0007669"/>
    <property type="project" value="InterPro"/>
</dbReference>